<name>A0AAE9YFA7_9ACTN</name>
<organism evidence="1 2">
    <name type="scientific">Iamia majanohamensis</name>
    <dbReference type="NCBI Taxonomy" id="467976"/>
    <lineage>
        <taxon>Bacteria</taxon>
        <taxon>Bacillati</taxon>
        <taxon>Actinomycetota</taxon>
        <taxon>Acidimicrobiia</taxon>
        <taxon>Acidimicrobiales</taxon>
        <taxon>Iamiaceae</taxon>
        <taxon>Iamia</taxon>
    </lineage>
</organism>
<gene>
    <name evidence="1" type="ORF">PO878_19910</name>
</gene>
<reference evidence="1" key="1">
    <citation type="submission" date="2023-01" db="EMBL/GenBank/DDBJ databases">
        <title>The diversity of Class Acidimicrobiia in South China Sea sediment environments and the proposal of Iamia marina sp. nov., a novel species of the genus Iamia.</title>
        <authorList>
            <person name="He Y."/>
            <person name="Tian X."/>
        </authorList>
    </citation>
    <scope>NUCLEOTIDE SEQUENCE</scope>
    <source>
        <strain evidence="1">DSM 19957</strain>
    </source>
</reference>
<dbReference type="Proteomes" id="UP001216390">
    <property type="component" value="Chromosome"/>
</dbReference>
<keyword evidence="2" id="KW-1185">Reference proteome</keyword>
<dbReference type="Gene3D" id="3.30.1460.10">
    <property type="match status" value="1"/>
</dbReference>
<protein>
    <submittedName>
        <fullName evidence="1">YbjN domain-containing protein</fullName>
    </submittedName>
</protein>
<sequence length="154" mass="17518">MAPVPASPSDLDALAERIAGWLEELQADNPLIEAVDRDDTGVRRWFVRLAGEERDHTTVWLHLRQRTLYHETYVLPAPVDEPGRFYEHLLRRNMGLHGLAFAVGPEDAAYLVGEVPIEGLDRDRVDELLGMHHETVERCFRPALRLGFASLLSR</sequence>
<proteinExistence type="predicted"/>
<dbReference type="AlphaFoldDB" id="A0AAE9YFA7"/>
<dbReference type="KEGG" id="ima:PO878_19910"/>
<dbReference type="SUPFAM" id="SSF69635">
    <property type="entry name" value="Type III secretory system chaperone-like"/>
    <property type="match status" value="1"/>
</dbReference>
<dbReference type="Pfam" id="PF10722">
    <property type="entry name" value="YbjN"/>
    <property type="match status" value="1"/>
</dbReference>
<dbReference type="EMBL" id="CP116942">
    <property type="protein sequence ID" value="WCO66761.1"/>
    <property type="molecule type" value="Genomic_DNA"/>
</dbReference>
<accession>A0AAE9YFA7</accession>
<evidence type="ECO:0000313" key="2">
    <source>
        <dbReference type="Proteomes" id="UP001216390"/>
    </source>
</evidence>
<dbReference type="RefSeq" id="WP_272736283.1">
    <property type="nucleotide sequence ID" value="NZ_CP116942.1"/>
</dbReference>
<dbReference type="InterPro" id="IPR019660">
    <property type="entry name" value="Put_sensory_transdc_reg_YbjN"/>
</dbReference>
<evidence type="ECO:0000313" key="1">
    <source>
        <dbReference type="EMBL" id="WCO66761.1"/>
    </source>
</evidence>